<dbReference type="Proteomes" id="UP000320735">
    <property type="component" value="Unassembled WGS sequence"/>
</dbReference>
<keyword evidence="1" id="KW-0472">Membrane</keyword>
<accession>A0A5C6BS69</accession>
<proteinExistence type="predicted"/>
<dbReference type="AlphaFoldDB" id="A0A5C6BS69"/>
<organism evidence="2 3">
    <name type="scientific">Symmachiella macrocystis</name>
    <dbReference type="NCBI Taxonomy" id="2527985"/>
    <lineage>
        <taxon>Bacteria</taxon>
        <taxon>Pseudomonadati</taxon>
        <taxon>Planctomycetota</taxon>
        <taxon>Planctomycetia</taxon>
        <taxon>Planctomycetales</taxon>
        <taxon>Planctomycetaceae</taxon>
        <taxon>Symmachiella</taxon>
    </lineage>
</organism>
<protein>
    <submittedName>
        <fullName evidence="2">Uncharacterized protein</fullName>
    </submittedName>
</protein>
<dbReference type="OrthoDB" id="272960at2"/>
<keyword evidence="1" id="KW-0812">Transmembrane</keyword>
<dbReference type="EMBL" id="SJPP01000001">
    <property type="protein sequence ID" value="TWU14617.1"/>
    <property type="molecule type" value="Genomic_DNA"/>
</dbReference>
<evidence type="ECO:0000313" key="2">
    <source>
        <dbReference type="EMBL" id="TWU14617.1"/>
    </source>
</evidence>
<evidence type="ECO:0000313" key="3">
    <source>
        <dbReference type="Proteomes" id="UP000320735"/>
    </source>
</evidence>
<reference evidence="2 3" key="1">
    <citation type="submission" date="2019-02" db="EMBL/GenBank/DDBJ databases">
        <title>Deep-cultivation of Planctomycetes and their phenomic and genomic characterization uncovers novel biology.</title>
        <authorList>
            <person name="Wiegand S."/>
            <person name="Jogler M."/>
            <person name="Boedeker C."/>
            <person name="Pinto D."/>
            <person name="Vollmers J."/>
            <person name="Rivas-Marin E."/>
            <person name="Kohn T."/>
            <person name="Peeters S.H."/>
            <person name="Heuer A."/>
            <person name="Rast P."/>
            <person name="Oberbeckmann S."/>
            <person name="Bunk B."/>
            <person name="Jeske O."/>
            <person name="Meyerdierks A."/>
            <person name="Storesund J.E."/>
            <person name="Kallscheuer N."/>
            <person name="Luecker S."/>
            <person name="Lage O.M."/>
            <person name="Pohl T."/>
            <person name="Merkel B.J."/>
            <person name="Hornburger P."/>
            <person name="Mueller R.-W."/>
            <person name="Bruemmer F."/>
            <person name="Labrenz M."/>
            <person name="Spormann A.M."/>
            <person name="Op Den Camp H."/>
            <person name="Overmann J."/>
            <person name="Amann R."/>
            <person name="Jetten M.S.M."/>
            <person name="Mascher T."/>
            <person name="Medema M.H."/>
            <person name="Devos D.P."/>
            <person name="Kaster A.-K."/>
            <person name="Ovreas L."/>
            <person name="Rohde M."/>
            <person name="Galperin M.Y."/>
            <person name="Jogler C."/>
        </authorList>
    </citation>
    <scope>NUCLEOTIDE SEQUENCE [LARGE SCALE GENOMIC DNA]</scope>
    <source>
        <strain evidence="2 3">CA54</strain>
    </source>
</reference>
<keyword evidence="1" id="KW-1133">Transmembrane helix</keyword>
<sequence>MFISREKIRKHRHVWLFFGVWLPMTILAVLWFGFSPDVPNQAIRAERDAEGNFIEQLLGDESEPAAGVTFEAQFGKLNAKNNLASSASSTSSNPSFFADSHIAIINRSDHTLMKRVGGLVLERLKQQPAFQRIDYYPLGESMPQGERAPDIFVSLDLKNLEESGLLIEHAVQAKISIVASDNVVRSHNSYIDNLTPPKIEFDWHGKLEHDSTTTGIGSSAAKYKLVAEDIAKQIADAMVKHFDGLREKHSMLPPLPNYFYPDFKETEPLTFLENHNAELLFSGHGLMNRNQSVWTFQADEPPQDLLRAISDELATQGWDVPELAADESVQHLRVKHNNFVLEVFPDHESRTDLDINGNLNGGGQSRRYTYYVSYLDRMQREEIRAACEAFLTEKPPVEALVLFHRHWYGDRDLESRVLSYLQSQSTTSIEALIATAELLHRLKRADEALHVILTAHALSETTSDPGKYKNRLKQLAKTMKIEDFPPKTIDVELLKELGIREVEQGSKFADLEFAVNEPAVFIYRTLEGTTKLLSFRVVPLGNHQFEFAFVDSEPDKGSRSWGNGGLVSEDRWTSHQIRLGDSSTLRFYARKLEGKPRFRVAVDVIDRKNLPPQLPYE</sequence>
<keyword evidence="3" id="KW-1185">Reference proteome</keyword>
<name>A0A5C6BS69_9PLAN</name>
<feature type="transmembrane region" description="Helical" evidence="1">
    <location>
        <begin position="14"/>
        <end position="34"/>
    </location>
</feature>
<evidence type="ECO:0000256" key="1">
    <source>
        <dbReference type="SAM" id="Phobius"/>
    </source>
</evidence>
<dbReference type="RefSeq" id="WP_146371904.1">
    <property type="nucleotide sequence ID" value="NZ_SJPP01000001.1"/>
</dbReference>
<gene>
    <name evidence="2" type="ORF">CA54_34860</name>
</gene>
<comment type="caution">
    <text evidence="2">The sequence shown here is derived from an EMBL/GenBank/DDBJ whole genome shotgun (WGS) entry which is preliminary data.</text>
</comment>